<dbReference type="Pfam" id="PF12099">
    <property type="entry name" value="DUF3575"/>
    <property type="match status" value="1"/>
</dbReference>
<dbReference type="Proteomes" id="UP000283482">
    <property type="component" value="Unassembled WGS sequence"/>
</dbReference>
<organism evidence="3 4">
    <name type="scientific">Bacteroides stercoris</name>
    <dbReference type="NCBI Taxonomy" id="46506"/>
    <lineage>
        <taxon>Bacteria</taxon>
        <taxon>Pseudomonadati</taxon>
        <taxon>Bacteroidota</taxon>
        <taxon>Bacteroidia</taxon>
        <taxon>Bacteroidales</taxon>
        <taxon>Bacteroidaceae</taxon>
        <taxon>Bacteroides</taxon>
    </lineage>
</organism>
<evidence type="ECO:0000313" key="3">
    <source>
        <dbReference type="EMBL" id="RHB29629.1"/>
    </source>
</evidence>
<dbReference type="SUPFAM" id="SSF103088">
    <property type="entry name" value="OmpA-like"/>
    <property type="match status" value="1"/>
</dbReference>
<feature type="signal peptide" evidence="2">
    <location>
        <begin position="1"/>
        <end position="21"/>
    </location>
</feature>
<dbReference type="InterPro" id="IPR021958">
    <property type="entry name" value="DUF3575"/>
</dbReference>
<accession>A0A413V7T7</accession>
<evidence type="ECO:0000313" key="4">
    <source>
        <dbReference type="Proteomes" id="UP000283482"/>
    </source>
</evidence>
<protein>
    <submittedName>
        <fullName evidence="3">DUF3575 domain-containing protein</fullName>
    </submittedName>
</protein>
<sequence length="504" mass="58458">MKIKTLLLLLAVCILPGSLCAGVVFSPDTLGTGKLYRDSTYRRVIKEGTANLDCYFSYPQGGWQIQRGYGGNARELERLDKFMRSSFADTLIYVRRITLTGYCSIEGSYAANEKLAHDRANGFRNYLDTEYGLARRFPVEVRYVGEDWDRLRQLVEASTLPGRAEVLAVIDNTDIFKGREKKLMDLQGGVPYNLMMAELFPLLRRVEIRVEYDLHRIIEERYRRKLTDAEFQEILARERASAEADERRLAEFRQLEAEKRQRAEQIRLEEERVVQARRKEEQLRREEAERLKEQRFREQWLAERAAGRQARREARKQRNRLLPLLSVKTNLYTWAGMTPDFYYTAFTPNLSAEFFFARRWSAVASAAYADWDYDSGKCHWGVSAYSLEPRFWVNGDGCYRWCYVSIYGQLGDFDNRSTDSGRIAGGTANCTGTYWEGGLSVGCYILLDAHWGIEAGLRGGYRASDTNAYDVEMPYYYFNRNFRENHFGVTGVNISVSYRFGSRK</sequence>
<evidence type="ECO:0000256" key="1">
    <source>
        <dbReference type="SAM" id="Coils"/>
    </source>
</evidence>
<dbReference type="AlphaFoldDB" id="A0A413V7T7"/>
<dbReference type="RefSeq" id="WP_117906966.1">
    <property type="nucleotide sequence ID" value="NZ_AP031449.1"/>
</dbReference>
<keyword evidence="2" id="KW-0732">Signal</keyword>
<gene>
    <name evidence="3" type="ORF">DW889_07880</name>
</gene>
<reference evidence="3 4" key="1">
    <citation type="submission" date="2018-08" db="EMBL/GenBank/DDBJ databases">
        <title>A genome reference for cultivated species of the human gut microbiota.</title>
        <authorList>
            <person name="Zou Y."/>
            <person name="Xue W."/>
            <person name="Luo G."/>
        </authorList>
    </citation>
    <scope>NUCLEOTIDE SEQUENCE [LARGE SCALE GENOMIC DNA]</scope>
    <source>
        <strain evidence="3 4">AM40-34</strain>
    </source>
</reference>
<evidence type="ECO:0000256" key="2">
    <source>
        <dbReference type="SAM" id="SignalP"/>
    </source>
</evidence>
<keyword evidence="1" id="KW-0175">Coiled coil</keyword>
<dbReference type="InterPro" id="IPR036737">
    <property type="entry name" value="OmpA-like_sf"/>
</dbReference>
<dbReference type="EMBL" id="QSGN01000015">
    <property type="protein sequence ID" value="RHB29629.1"/>
    <property type="molecule type" value="Genomic_DNA"/>
</dbReference>
<comment type="caution">
    <text evidence="3">The sequence shown here is derived from an EMBL/GenBank/DDBJ whole genome shotgun (WGS) entry which is preliminary data.</text>
</comment>
<proteinExistence type="predicted"/>
<feature type="chain" id="PRO_5019010544" evidence="2">
    <location>
        <begin position="22"/>
        <end position="504"/>
    </location>
</feature>
<name>A0A413V7T7_BACSE</name>
<feature type="coiled-coil region" evidence="1">
    <location>
        <begin position="252"/>
        <end position="286"/>
    </location>
</feature>